<dbReference type="STRING" id="391625.PPSIR1_21374"/>
<dbReference type="AlphaFoldDB" id="A6G3L4"/>
<protein>
    <submittedName>
        <fullName evidence="1">Uncharacterized protein</fullName>
    </submittedName>
</protein>
<sequence>MKQDIACPSEFAFGCLVPFEVEVPVPAGGRVRHEVKPYERLMPVAMVAYLSGPDIRIEAISRRDDRDAGMTGTGITTTRDPDTFDWEALKTPFNPFPPDIGPVDSSKGFTIEVSNLTGSDSQMFQATFFGAIGGYAGLRYLKEHIGLSDKLYGLLSNWLSESGINPTSSGKKG</sequence>
<dbReference type="RefSeq" id="WP_006971313.1">
    <property type="nucleotide sequence ID" value="NZ_ABCS01000018.1"/>
</dbReference>
<accession>A6G3L4</accession>
<dbReference type="Proteomes" id="UP000005801">
    <property type="component" value="Unassembled WGS sequence"/>
</dbReference>
<keyword evidence="2" id="KW-1185">Reference proteome</keyword>
<comment type="caution">
    <text evidence="1">The sequence shown here is derived from an EMBL/GenBank/DDBJ whole genome shotgun (WGS) entry which is preliminary data.</text>
</comment>
<name>A6G3L4_9BACT</name>
<evidence type="ECO:0000313" key="2">
    <source>
        <dbReference type="Proteomes" id="UP000005801"/>
    </source>
</evidence>
<dbReference type="EMBL" id="ABCS01000018">
    <property type="protein sequence ID" value="EDM79621.1"/>
    <property type="molecule type" value="Genomic_DNA"/>
</dbReference>
<proteinExistence type="predicted"/>
<reference evidence="1 2" key="1">
    <citation type="submission" date="2007-06" db="EMBL/GenBank/DDBJ databases">
        <authorList>
            <person name="Shimkets L."/>
            <person name="Ferriera S."/>
            <person name="Johnson J."/>
            <person name="Kravitz S."/>
            <person name="Beeson K."/>
            <person name="Sutton G."/>
            <person name="Rogers Y.-H."/>
            <person name="Friedman R."/>
            <person name="Frazier M."/>
            <person name="Venter J.C."/>
        </authorList>
    </citation>
    <scope>NUCLEOTIDE SEQUENCE [LARGE SCALE GENOMIC DNA]</scope>
    <source>
        <strain evidence="1 2">SIR-1</strain>
    </source>
</reference>
<gene>
    <name evidence="1" type="ORF">PPSIR1_21374</name>
</gene>
<organism evidence="1 2">
    <name type="scientific">Plesiocystis pacifica SIR-1</name>
    <dbReference type="NCBI Taxonomy" id="391625"/>
    <lineage>
        <taxon>Bacteria</taxon>
        <taxon>Pseudomonadati</taxon>
        <taxon>Myxococcota</taxon>
        <taxon>Polyangia</taxon>
        <taxon>Nannocystales</taxon>
        <taxon>Nannocystaceae</taxon>
        <taxon>Plesiocystis</taxon>
    </lineage>
</organism>
<evidence type="ECO:0000313" key="1">
    <source>
        <dbReference type="EMBL" id="EDM79621.1"/>
    </source>
</evidence>